<evidence type="ECO:0000313" key="4">
    <source>
        <dbReference type="Proteomes" id="UP000677054"/>
    </source>
</evidence>
<feature type="compositionally biased region" description="Polar residues" evidence="1">
    <location>
        <begin position="101"/>
        <end position="111"/>
    </location>
</feature>
<organism evidence="3">
    <name type="scientific">Darwinula stevensoni</name>
    <dbReference type="NCBI Taxonomy" id="69355"/>
    <lineage>
        <taxon>Eukaryota</taxon>
        <taxon>Metazoa</taxon>
        <taxon>Ecdysozoa</taxon>
        <taxon>Arthropoda</taxon>
        <taxon>Crustacea</taxon>
        <taxon>Oligostraca</taxon>
        <taxon>Ostracoda</taxon>
        <taxon>Podocopa</taxon>
        <taxon>Podocopida</taxon>
        <taxon>Darwinulocopina</taxon>
        <taxon>Darwinuloidea</taxon>
        <taxon>Darwinulidae</taxon>
        <taxon>Darwinula</taxon>
    </lineage>
</organism>
<dbReference type="AlphaFoldDB" id="A0A7R9ACM4"/>
<keyword evidence="2" id="KW-0472">Membrane</keyword>
<evidence type="ECO:0000256" key="1">
    <source>
        <dbReference type="SAM" id="MobiDB-lite"/>
    </source>
</evidence>
<name>A0A7R9ACM4_9CRUS</name>
<dbReference type="EMBL" id="CAJPEV010003675">
    <property type="protein sequence ID" value="CAG0900306.1"/>
    <property type="molecule type" value="Genomic_DNA"/>
</dbReference>
<evidence type="ECO:0008006" key="5">
    <source>
        <dbReference type="Google" id="ProtNLM"/>
    </source>
</evidence>
<dbReference type="Proteomes" id="UP000677054">
    <property type="component" value="Unassembled WGS sequence"/>
</dbReference>
<feature type="compositionally biased region" description="Basic and acidic residues" evidence="1">
    <location>
        <begin position="114"/>
        <end position="129"/>
    </location>
</feature>
<protein>
    <recommendedName>
        <fullName evidence="5">Transmembrane protein</fullName>
    </recommendedName>
</protein>
<keyword evidence="2" id="KW-0812">Transmembrane</keyword>
<feature type="transmembrane region" description="Helical" evidence="2">
    <location>
        <begin position="274"/>
        <end position="294"/>
    </location>
</feature>
<evidence type="ECO:0000313" key="3">
    <source>
        <dbReference type="EMBL" id="CAD7251621.1"/>
    </source>
</evidence>
<feature type="transmembrane region" description="Helical" evidence="2">
    <location>
        <begin position="314"/>
        <end position="337"/>
    </location>
</feature>
<feature type="compositionally biased region" description="Polar residues" evidence="1">
    <location>
        <begin position="432"/>
        <end position="450"/>
    </location>
</feature>
<accession>A0A7R9ACM4</accession>
<dbReference type="EMBL" id="LR903192">
    <property type="protein sequence ID" value="CAD7251621.1"/>
    <property type="molecule type" value="Genomic_DNA"/>
</dbReference>
<feature type="region of interest" description="Disordered" evidence="1">
    <location>
        <begin position="180"/>
        <end position="214"/>
    </location>
</feature>
<feature type="transmembrane region" description="Helical" evidence="2">
    <location>
        <begin position="53"/>
        <end position="75"/>
    </location>
</feature>
<feature type="region of interest" description="Disordered" evidence="1">
    <location>
        <begin position="353"/>
        <end position="391"/>
    </location>
</feature>
<feature type="region of interest" description="Disordered" evidence="1">
    <location>
        <begin position="93"/>
        <end position="130"/>
    </location>
</feature>
<reference evidence="3" key="1">
    <citation type="submission" date="2020-11" db="EMBL/GenBank/DDBJ databases">
        <authorList>
            <person name="Tran Van P."/>
        </authorList>
    </citation>
    <scope>NUCLEOTIDE SEQUENCE</scope>
</reference>
<feature type="compositionally biased region" description="Low complexity" evidence="1">
    <location>
        <begin position="192"/>
        <end position="205"/>
    </location>
</feature>
<feature type="region of interest" description="Disordered" evidence="1">
    <location>
        <begin position="419"/>
        <end position="484"/>
    </location>
</feature>
<sequence>MRLRRFRKPARDGAVVAIEVSNAYAVIILKYIFGLSKLLFGVGMLVVTDSTVVGIVAVALGVFLLSIGFVGNYTLNRGVRRLRVKKMFPMPETLGDRESATSDPSQEQESAGSRYEESAGSRYGWRDEPDASPPTAVAIIHPSYEESEFRAVDFGRLAFSVEEERTPVAGARGFAAQEEGPLYSVDLGDPTPSYSRGSSGHPPSHSLHEGRNSPPEARANYMLYGEKDSRMGPRFSSLESVPLREDDVVSVAGFPGFEQAFTVRVRRSVPSFRFVVCEVGNAYAVILVLGIFGLSEFFYGLGLLNSDHTTAATLFIVIGLGLLFLAFLLGYALHLGVRRLRVEKMFPRPRPLLSNRDVSADDEGEGHDGDREPTAMGGDGTVGEPSPSSTMAVIHPTYEETAFRLADFGKLTFSVEEEYRPESVTRPPWGSSPPSSHTQDSGERPSSFSRGDQKGTLAWVDLHALHAPSHPGGSSPSETGENYI</sequence>
<evidence type="ECO:0000256" key="2">
    <source>
        <dbReference type="SAM" id="Phobius"/>
    </source>
</evidence>
<feature type="transmembrane region" description="Helical" evidence="2">
    <location>
        <begin position="12"/>
        <end position="33"/>
    </location>
</feature>
<gene>
    <name evidence="3" type="ORF">DSTB1V02_LOCUS11383</name>
</gene>
<feature type="compositionally biased region" description="Low complexity" evidence="1">
    <location>
        <begin position="468"/>
        <end position="477"/>
    </location>
</feature>
<keyword evidence="4" id="KW-1185">Reference proteome</keyword>
<keyword evidence="2" id="KW-1133">Transmembrane helix</keyword>
<proteinExistence type="predicted"/>